<reference evidence="3 4" key="1">
    <citation type="journal article" date="2019" name="J Genomics">
        <title>The Draft Genome of a Hydrogen-producing Cyanobacterium, Arthrospira platensis NIES-46.</title>
        <authorList>
            <person name="Suzuki S."/>
            <person name="Yamaguchi H."/>
            <person name="Kawachi M."/>
        </authorList>
    </citation>
    <scope>NUCLEOTIDE SEQUENCE [LARGE SCALE GENOMIC DNA]</scope>
    <source>
        <strain evidence="3 4">NIES-46</strain>
    </source>
</reference>
<protein>
    <recommendedName>
        <fullName evidence="2">VOC domain-containing protein</fullName>
    </recommendedName>
</protein>
<name>A0A5M3TCM1_LIMPL</name>
<dbReference type="CDD" id="cd06587">
    <property type="entry name" value="VOC"/>
    <property type="match status" value="1"/>
</dbReference>
<dbReference type="Gene3D" id="3.10.180.10">
    <property type="entry name" value="2,3-Dihydroxybiphenyl 1,2-Dioxygenase, domain 1"/>
    <property type="match status" value="1"/>
</dbReference>
<keyword evidence="4" id="KW-1185">Reference proteome</keyword>
<dbReference type="PANTHER" id="PTHR36113">
    <property type="entry name" value="LYASE, PUTATIVE-RELATED-RELATED"/>
    <property type="match status" value="1"/>
</dbReference>
<accession>A0A5M3TCM1</accession>
<dbReference type="InterPro" id="IPR029068">
    <property type="entry name" value="Glyas_Bleomycin-R_OHBP_Dase"/>
</dbReference>
<proteinExistence type="predicted"/>
<evidence type="ECO:0000256" key="1">
    <source>
        <dbReference type="ARBA" id="ARBA00022723"/>
    </source>
</evidence>
<dbReference type="SUPFAM" id="SSF54593">
    <property type="entry name" value="Glyoxalase/Bleomycin resistance protein/Dihydroxybiphenyl dioxygenase"/>
    <property type="match status" value="1"/>
</dbReference>
<dbReference type="PANTHER" id="PTHR36113:SF6">
    <property type="entry name" value="FOSFOMYCIN RESISTANCE PROTEIN FOSX"/>
    <property type="match status" value="1"/>
</dbReference>
<dbReference type="InterPro" id="IPR018146">
    <property type="entry name" value="Glyoxalase_1_CS"/>
</dbReference>
<comment type="caution">
    <text evidence="3">The sequence shown here is derived from an EMBL/GenBank/DDBJ whole genome shotgun (WGS) entry which is preliminary data.</text>
</comment>
<feature type="domain" description="VOC" evidence="2">
    <location>
        <begin position="19"/>
        <end position="151"/>
    </location>
</feature>
<dbReference type="InterPro" id="IPR004360">
    <property type="entry name" value="Glyas_Fos-R_dOase_dom"/>
</dbReference>
<evidence type="ECO:0000313" key="3">
    <source>
        <dbReference type="EMBL" id="GCE96297.1"/>
    </source>
</evidence>
<dbReference type="InterPro" id="IPR051332">
    <property type="entry name" value="Fosfomycin_Res_Enzymes"/>
</dbReference>
<dbReference type="PROSITE" id="PS00934">
    <property type="entry name" value="GLYOXALASE_I_1"/>
    <property type="match status" value="1"/>
</dbReference>
<evidence type="ECO:0000259" key="2">
    <source>
        <dbReference type="PROSITE" id="PS51819"/>
    </source>
</evidence>
<dbReference type="EMBL" id="BIMW01000178">
    <property type="protein sequence ID" value="GCE96297.1"/>
    <property type="molecule type" value="Genomic_DNA"/>
</dbReference>
<dbReference type="InterPro" id="IPR037523">
    <property type="entry name" value="VOC_core"/>
</dbReference>
<dbReference type="Proteomes" id="UP000326169">
    <property type="component" value="Unassembled WGS sequence"/>
</dbReference>
<gene>
    <name evidence="3" type="ORF">NIES46_43660</name>
</gene>
<organism evidence="3 4">
    <name type="scientific">Limnospira platensis NIES-46</name>
    <dbReference type="NCBI Taxonomy" id="1236695"/>
    <lineage>
        <taxon>Bacteria</taxon>
        <taxon>Bacillati</taxon>
        <taxon>Cyanobacteriota</taxon>
        <taxon>Cyanophyceae</taxon>
        <taxon>Oscillatoriophycideae</taxon>
        <taxon>Oscillatoriales</taxon>
        <taxon>Sirenicapillariaceae</taxon>
        <taxon>Limnospira</taxon>
    </lineage>
</organism>
<dbReference type="GeneID" id="301685123"/>
<evidence type="ECO:0000313" key="4">
    <source>
        <dbReference type="Proteomes" id="UP000326169"/>
    </source>
</evidence>
<dbReference type="RefSeq" id="WP_006618242.1">
    <property type="nucleotide sequence ID" value="NZ_BIMW01000178.1"/>
</dbReference>
<dbReference type="PROSITE" id="PS51819">
    <property type="entry name" value="VOC"/>
    <property type="match status" value="1"/>
</dbReference>
<sequence>MQTISNHHQKCLTPGMLRRVHHIALNVADIKASRQFYGKVLGLHELTGDEVPSTLKSLVEAGKVANFVTGDGTVIDLFAEPNLQPPHPDPTHEFTGPNHLAFDIDPILFDTAVEALQNHHVAIARGPISRPTGRGIYLYDPDGFMIEIRCDQLPGQAPGQA</sequence>
<keyword evidence="1" id="KW-0479">Metal-binding</keyword>
<dbReference type="Pfam" id="PF00903">
    <property type="entry name" value="Glyoxalase"/>
    <property type="match status" value="1"/>
</dbReference>